<accession>F0XXR3</accession>
<dbReference type="PANTHER" id="PTHR19375">
    <property type="entry name" value="HEAT SHOCK PROTEIN 70KDA"/>
    <property type="match status" value="1"/>
</dbReference>
<sequence length="121" mass="12335">PARFDDAAREATITAARLGGFDAVHLITEPEAAALAYGSRVRGGGATQRVLVFDLGGGTFDASVVLLADANATLASLGGDAKLGGDDFDAALAEHLSDRFYDAHGLPVAAPTARLRLLAEA</sequence>
<dbReference type="EMBL" id="GL833121">
    <property type="protein sequence ID" value="EGB12305.1"/>
    <property type="molecule type" value="Genomic_DNA"/>
</dbReference>
<dbReference type="GeneID" id="20218497"/>
<proteinExistence type="predicted"/>
<dbReference type="RefSeq" id="XP_009033361.1">
    <property type="nucleotide sequence ID" value="XM_009035113.1"/>
</dbReference>
<keyword evidence="4" id="KW-1185">Reference proteome</keyword>
<keyword evidence="1" id="KW-0547">Nucleotide-binding</keyword>
<dbReference type="InterPro" id="IPR018181">
    <property type="entry name" value="Heat_shock_70_CS"/>
</dbReference>
<dbReference type="InParanoid" id="F0XXR3"/>
<dbReference type="AlphaFoldDB" id="F0XXR3"/>
<organism evidence="4">
    <name type="scientific">Aureococcus anophagefferens</name>
    <name type="common">Harmful bloom alga</name>
    <dbReference type="NCBI Taxonomy" id="44056"/>
    <lineage>
        <taxon>Eukaryota</taxon>
        <taxon>Sar</taxon>
        <taxon>Stramenopiles</taxon>
        <taxon>Ochrophyta</taxon>
        <taxon>Pelagophyceae</taxon>
        <taxon>Pelagomonadales</taxon>
        <taxon>Pelagomonadaceae</taxon>
        <taxon>Aureococcus</taxon>
    </lineage>
</organism>
<dbReference type="GO" id="GO:0140662">
    <property type="term" value="F:ATP-dependent protein folding chaperone"/>
    <property type="evidence" value="ECO:0007669"/>
    <property type="project" value="InterPro"/>
</dbReference>
<dbReference type="eggNOG" id="KOG0101">
    <property type="taxonomic scope" value="Eukaryota"/>
</dbReference>
<dbReference type="InterPro" id="IPR043129">
    <property type="entry name" value="ATPase_NBD"/>
</dbReference>
<dbReference type="OrthoDB" id="2401965at2759"/>
<feature type="non-terminal residue" evidence="3">
    <location>
        <position position="1"/>
    </location>
</feature>
<dbReference type="Proteomes" id="UP000002729">
    <property type="component" value="Unassembled WGS sequence"/>
</dbReference>
<dbReference type="PROSITE" id="PS00329">
    <property type="entry name" value="HSP70_2"/>
    <property type="match status" value="1"/>
</dbReference>
<name>F0XXR3_AURAN</name>
<reference evidence="3 4" key="1">
    <citation type="journal article" date="2011" name="Proc. Natl. Acad. Sci. U.S.A.">
        <title>Niche of harmful alga Aureococcus anophagefferens revealed through ecogenomics.</title>
        <authorList>
            <person name="Gobler C.J."/>
            <person name="Berry D.L."/>
            <person name="Dyhrman S.T."/>
            <person name="Wilhelm S.W."/>
            <person name="Salamov A."/>
            <person name="Lobanov A.V."/>
            <person name="Zhang Y."/>
            <person name="Collier J.L."/>
            <person name="Wurch L.L."/>
            <person name="Kustka A.B."/>
            <person name="Dill B.D."/>
            <person name="Shah M."/>
            <person name="VerBerkmoes N.C."/>
            <person name="Kuo A."/>
            <person name="Terry A."/>
            <person name="Pangilinan J."/>
            <person name="Lindquist E.A."/>
            <person name="Lucas S."/>
            <person name="Paulsen I.T."/>
            <person name="Hattenrath-Lehmann T.K."/>
            <person name="Talmage S.C."/>
            <person name="Walker E.A."/>
            <person name="Koch F."/>
            <person name="Burson A.M."/>
            <person name="Marcoval M.A."/>
            <person name="Tang Y.Z."/>
            <person name="Lecleir G.R."/>
            <person name="Coyne K.J."/>
            <person name="Berg G.M."/>
            <person name="Bertrand E.M."/>
            <person name="Saito M.A."/>
            <person name="Gladyshev V.N."/>
            <person name="Grigoriev I.V."/>
        </authorList>
    </citation>
    <scope>NUCLEOTIDE SEQUENCE [LARGE SCALE GENOMIC DNA]</scope>
    <source>
        <strain evidence="4">CCMP 1984</strain>
    </source>
</reference>
<keyword evidence="2" id="KW-0067">ATP-binding</keyword>
<evidence type="ECO:0000313" key="4">
    <source>
        <dbReference type="Proteomes" id="UP000002729"/>
    </source>
</evidence>
<dbReference type="SUPFAM" id="SSF53067">
    <property type="entry name" value="Actin-like ATPase domain"/>
    <property type="match status" value="2"/>
</dbReference>
<evidence type="ECO:0000256" key="2">
    <source>
        <dbReference type="ARBA" id="ARBA00022840"/>
    </source>
</evidence>
<evidence type="ECO:0000313" key="3">
    <source>
        <dbReference type="EMBL" id="EGB12305.1"/>
    </source>
</evidence>
<dbReference type="Gene3D" id="3.30.420.40">
    <property type="match status" value="2"/>
</dbReference>
<dbReference type="GO" id="GO:0005524">
    <property type="term" value="F:ATP binding"/>
    <property type="evidence" value="ECO:0007669"/>
    <property type="project" value="UniProtKB-KW"/>
</dbReference>
<dbReference type="InterPro" id="IPR013126">
    <property type="entry name" value="Hsp_70_fam"/>
</dbReference>
<protein>
    <recommendedName>
        <fullName evidence="5">Hsp70 family protein</fullName>
    </recommendedName>
</protein>
<feature type="non-terminal residue" evidence="3">
    <location>
        <position position="121"/>
    </location>
</feature>
<dbReference type="KEGG" id="aaf:AURANDRAFT_15342"/>
<dbReference type="Pfam" id="PF00012">
    <property type="entry name" value="HSP70"/>
    <property type="match status" value="1"/>
</dbReference>
<evidence type="ECO:0008006" key="5">
    <source>
        <dbReference type="Google" id="ProtNLM"/>
    </source>
</evidence>
<gene>
    <name evidence="3" type="ORF">AURANDRAFT_15342</name>
</gene>
<evidence type="ECO:0000256" key="1">
    <source>
        <dbReference type="ARBA" id="ARBA00022741"/>
    </source>
</evidence>
<dbReference type="Gene3D" id="3.90.640.10">
    <property type="entry name" value="Actin, Chain A, domain 4"/>
    <property type="match status" value="1"/>
</dbReference>